<dbReference type="InterPro" id="IPR029751">
    <property type="entry name" value="Ribosomal_L25_dom"/>
</dbReference>
<dbReference type="GO" id="GO:0006412">
    <property type="term" value="P:translation"/>
    <property type="evidence" value="ECO:0007669"/>
    <property type="project" value="UniProtKB-UniRule"/>
</dbReference>
<dbReference type="InterPro" id="IPR001021">
    <property type="entry name" value="Ribosomal_bL25_long"/>
</dbReference>
<evidence type="ECO:0000313" key="9">
    <source>
        <dbReference type="EMBL" id="RBP63816.1"/>
    </source>
</evidence>
<feature type="domain" description="Large ribosomal subunit protein bL25 beta" evidence="8">
    <location>
        <begin position="101"/>
        <end position="184"/>
    </location>
</feature>
<feature type="domain" description="Large ribosomal subunit protein bL25 L25" evidence="7">
    <location>
        <begin position="8"/>
        <end position="93"/>
    </location>
</feature>
<dbReference type="InterPro" id="IPR020057">
    <property type="entry name" value="Ribosomal_bL25_b-dom"/>
</dbReference>
<feature type="compositionally biased region" description="Polar residues" evidence="6">
    <location>
        <begin position="1"/>
        <end position="19"/>
    </location>
</feature>
<dbReference type="Pfam" id="PF14693">
    <property type="entry name" value="Ribosomal_TL5_C"/>
    <property type="match status" value="1"/>
</dbReference>
<comment type="caution">
    <text evidence="9">The sequence shown here is derived from an EMBL/GenBank/DDBJ whole genome shotgun (WGS) entry which is preliminary data.</text>
</comment>
<evidence type="ECO:0000256" key="6">
    <source>
        <dbReference type="SAM" id="MobiDB-lite"/>
    </source>
</evidence>
<reference evidence="9 10" key="1">
    <citation type="submission" date="2018-06" db="EMBL/GenBank/DDBJ databases">
        <title>Genomic Encyclopedia of Type Strains, Phase IV (KMG-IV): sequencing the most valuable type-strain genomes for metagenomic binning, comparative biology and taxonomic classification.</title>
        <authorList>
            <person name="Goeker M."/>
        </authorList>
    </citation>
    <scope>NUCLEOTIDE SEQUENCE [LARGE SCALE GENOMIC DNA]</scope>
    <source>
        <strain evidence="9 10">DSM 22112</strain>
    </source>
</reference>
<dbReference type="GO" id="GO:0003735">
    <property type="term" value="F:structural constituent of ribosome"/>
    <property type="evidence" value="ECO:0007669"/>
    <property type="project" value="InterPro"/>
</dbReference>
<dbReference type="Gene3D" id="2.170.120.20">
    <property type="entry name" value="Ribosomal protein L25, beta domain"/>
    <property type="match status" value="1"/>
</dbReference>
<dbReference type="RefSeq" id="WP_113920692.1">
    <property type="nucleotide sequence ID" value="NZ_CALNCS010000193.1"/>
</dbReference>
<comment type="function">
    <text evidence="5">This is one of the proteins that binds to the 5S RNA in the ribosome where it forms part of the central protuberance.</text>
</comment>
<keyword evidence="1 5" id="KW-0699">rRNA-binding</keyword>
<evidence type="ECO:0000256" key="2">
    <source>
        <dbReference type="ARBA" id="ARBA00022884"/>
    </source>
</evidence>
<name>A0A366I5Y3_9FIRM</name>
<dbReference type="InterPro" id="IPR037121">
    <property type="entry name" value="Ribosomal_bL25_C"/>
</dbReference>
<dbReference type="AlphaFoldDB" id="A0A366I5Y3"/>
<dbReference type="NCBIfam" id="TIGR00731">
    <property type="entry name" value="bL25_bact_ctc"/>
    <property type="match status" value="1"/>
</dbReference>
<dbReference type="InterPro" id="IPR020930">
    <property type="entry name" value="Ribosomal_uL5_bac-type"/>
</dbReference>
<sequence length="199" mass="21949">MKINTVKINQRSRASSSANKRLRKSGYLPGAISGKEIQAVSVSIKKDDFRNMLTTSGRNGVFKLELPDQDPYTVVIKEIQNDIISREILHVDFHKISLTEEIQTDVAIRFTGMESLEKKKLLLATSLDAVTVKCLPQNTPETIDIDVSNLEKGDTVKVGDLTLADGIIAQNNADDVIVVVTEPKIQVVEEDVEEADTSL</sequence>
<dbReference type="Proteomes" id="UP000253490">
    <property type="component" value="Unassembled WGS sequence"/>
</dbReference>
<dbReference type="Gene3D" id="2.40.240.10">
    <property type="entry name" value="Ribosomal Protein L25, Chain P"/>
    <property type="match status" value="1"/>
</dbReference>
<organism evidence="9 10">
    <name type="scientific">Alkalibaculum bacchi</name>
    <dbReference type="NCBI Taxonomy" id="645887"/>
    <lineage>
        <taxon>Bacteria</taxon>
        <taxon>Bacillati</taxon>
        <taxon>Bacillota</taxon>
        <taxon>Clostridia</taxon>
        <taxon>Eubacteriales</taxon>
        <taxon>Eubacteriaceae</taxon>
        <taxon>Alkalibaculum</taxon>
    </lineage>
</organism>
<dbReference type="InterPro" id="IPR020056">
    <property type="entry name" value="Rbsml_bL25/Gln-tRNA_synth_N"/>
</dbReference>
<dbReference type="HAMAP" id="MF_01334">
    <property type="entry name" value="Ribosomal_bL25_CTC"/>
    <property type="match status" value="1"/>
</dbReference>
<comment type="subunit">
    <text evidence="5">Part of the 50S ribosomal subunit; part of the 5S rRNA/L5/L18/L25 subcomplex. Contacts the 5S rRNA. Binds to the 5S rRNA independently of L5 and L18.</text>
</comment>
<dbReference type="Pfam" id="PF01386">
    <property type="entry name" value="Ribosomal_L25p"/>
    <property type="match status" value="1"/>
</dbReference>
<evidence type="ECO:0000256" key="4">
    <source>
        <dbReference type="ARBA" id="ARBA00023274"/>
    </source>
</evidence>
<protein>
    <recommendedName>
        <fullName evidence="5">Large ribosomal subunit protein bL25</fullName>
    </recommendedName>
    <alternativeName>
        <fullName evidence="5">General stress protein CTC</fullName>
    </alternativeName>
</protein>
<dbReference type="PANTHER" id="PTHR33284">
    <property type="entry name" value="RIBOSOMAL PROTEIN L25/GLN-TRNA SYNTHETASE, ANTI-CODON-BINDING DOMAIN-CONTAINING PROTEIN"/>
    <property type="match status" value="1"/>
</dbReference>
<dbReference type="OrthoDB" id="9790002at2"/>
<dbReference type="GO" id="GO:0022625">
    <property type="term" value="C:cytosolic large ribosomal subunit"/>
    <property type="evidence" value="ECO:0007669"/>
    <property type="project" value="TreeGrafter"/>
</dbReference>
<feature type="region of interest" description="Disordered" evidence="6">
    <location>
        <begin position="1"/>
        <end position="21"/>
    </location>
</feature>
<keyword evidence="10" id="KW-1185">Reference proteome</keyword>
<proteinExistence type="inferred from homology"/>
<accession>A0A366I5Y3</accession>
<evidence type="ECO:0000256" key="3">
    <source>
        <dbReference type="ARBA" id="ARBA00022980"/>
    </source>
</evidence>
<gene>
    <name evidence="5" type="primary">rplY</name>
    <name evidence="5" type="synonym">ctc</name>
    <name evidence="9" type="ORF">DES36_10933</name>
</gene>
<dbReference type="InterPro" id="IPR011035">
    <property type="entry name" value="Ribosomal_bL25/Gln-tRNA_synth"/>
</dbReference>
<dbReference type="GO" id="GO:0008097">
    <property type="term" value="F:5S rRNA binding"/>
    <property type="evidence" value="ECO:0007669"/>
    <property type="project" value="InterPro"/>
</dbReference>
<keyword evidence="4 5" id="KW-0687">Ribonucleoprotein</keyword>
<evidence type="ECO:0000259" key="7">
    <source>
        <dbReference type="Pfam" id="PF01386"/>
    </source>
</evidence>
<dbReference type="SUPFAM" id="SSF50715">
    <property type="entry name" value="Ribosomal protein L25-like"/>
    <property type="match status" value="1"/>
</dbReference>
<keyword evidence="3 5" id="KW-0689">Ribosomal protein</keyword>
<evidence type="ECO:0000313" key="10">
    <source>
        <dbReference type="Proteomes" id="UP000253490"/>
    </source>
</evidence>
<evidence type="ECO:0000259" key="8">
    <source>
        <dbReference type="Pfam" id="PF14693"/>
    </source>
</evidence>
<comment type="similarity">
    <text evidence="5">Belongs to the bacterial ribosomal protein bL25 family. CTC subfamily.</text>
</comment>
<evidence type="ECO:0000256" key="1">
    <source>
        <dbReference type="ARBA" id="ARBA00022730"/>
    </source>
</evidence>
<keyword evidence="2 5" id="KW-0694">RNA-binding</keyword>
<dbReference type="EMBL" id="QNRX01000009">
    <property type="protein sequence ID" value="RBP63816.1"/>
    <property type="molecule type" value="Genomic_DNA"/>
</dbReference>
<dbReference type="CDD" id="cd00495">
    <property type="entry name" value="Ribosomal_L25_TL5_CTC"/>
    <property type="match status" value="1"/>
</dbReference>
<dbReference type="PANTHER" id="PTHR33284:SF1">
    <property type="entry name" value="RIBOSOMAL PROTEIN L25_GLN-TRNA SYNTHETASE, ANTI-CODON-BINDING DOMAIN-CONTAINING PROTEIN"/>
    <property type="match status" value="1"/>
</dbReference>
<evidence type="ECO:0000256" key="5">
    <source>
        <dbReference type="HAMAP-Rule" id="MF_01334"/>
    </source>
</evidence>